<dbReference type="InterPro" id="IPR017937">
    <property type="entry name" value="Thioredoxin_CS"/>
</dbReference>
<keyword evidence="2" id="KW-0732">Signal</keyword>
<keyword evidence="5" id="KW-1185">Reference proteome</keyword>
<dbReference type="PANTHER" id="PTHR46115">
    <property type="entry name" value="THIOREDOXIN-LIKE PROTEIN 1"/>
    <property type="match status" value="1"/>
</dbReference>
<dbReference type="SUPFAM" id="SSF52833">
    <property type="entry name" value="Thioredoxin-like"/>
    <property type="match status" value="1"/>
</dbReference>
<dbReference type="OrthoDB" id="2121326at2759"/>
<dbReference type="Proteomes" id="UP000037460">
    <property type="component" value="Unassembled WGS sequence"/>
</dbReference>
<proteinExistence type="predicted"/>
<evidence type="ECO:0000259" key="3">
    <source>
        <dbReference type="PROSITE" id="PS51352"/>
    </source>
</evidence>
<dbReference type="Gene3D" id="3.40.30.10">
    <property type="entry name" value="Glutaredoxin"/>
    <property type="match status" value="1"/>
</dbReference>
<dbReference type="PROSITE" id="PS51352">
    <property type="entry name" value="THIOREDOXIN_2"/>
    <property type="match status" value="1"/>
</dbReference>
<protein>
    <submittedName>
        <fullName evidence="4">Thioredoxin f</fullName>
    </submittedName>
</protein>
<reference evidence="5" key="1">
    <citation type="journal article" date="2015" name="PLoS Genet.">
        <title>Genome Sequence and Transcriptome Analyses of Chrysochromulina tobin: Metabolic Tools for Enhanced Algal Fitness in the Prominent Order Prymnesiales (Haptophyceae).</title>
        <authorList>
            <person name="Hovde B.T."/>
            <person name="Deodato C.R."/>
            <person name="Hunsperger H.M."/>
            <person name="Ryken S.A."/>
            <person name="Yost W."/>
            <person name="Jha R.K."/>
            <person name="Patterson J."/>
            <person name="Monnat R.J. Jr."/>
            <person name="Barlow S.B."/>
            <person name="Starkenburg S.R."/>
            <person name="Cattolico R.A."/>
        </authorList>
    </citation>
    <scope>NUCLEOTIDE SEQUENCE</scope>
    <source>
        <strain evidence="5">CCMP291</strain>
    </source>
</reference>
<dbReference type="PRINTS" id="PR00421">
    <property type="entry name" value="THIOREDOXIN"/>
</dbReference>
<gene>
    <name evidence="4" type="ORF">Ctob_005395</name>
</gene>
<evidence type="ECO:0000256" key="1">
    <source>
        <dbReference type="ARBA" id="ARBA00023157"/>
    </source>
</evidence>
<feature type="signal peptide" evidence="2">
    <location>
        <begin position="1"/>
        <end position="16"/>
    </location>
</feature>
<dbReference type="PROSITE" id="PS00194">
    <property type="entry name" value="THIOREDOXIN_1"/>
    <property type="match status" value="1"/>
</dbReference>
<dbReference type="InterPro" id="IPR036249">
    <property type="entry name" value="Thioredoxin-like_sf"/>
</dbReference>
<name>A0A0M0JFB9_9EUKA</name>
<dbReference type="EMBL" id="JWZX01003024">
    <property type="protein sequence ID" value="KOO25047.1"/>
    <property type="molecule type" value="Genomic_DNA"/>
</dbReference>
<evidence type="ECO:0000256" key="2">
    <source>
        <dbReference type="SAM" id="SignalP"/>
    </source>
</evidence>
<keyword evidence="1" id="KW-1015">Disulfide bond</keyword>
<sequence length="151" mass="16351">MSRCLLLVALLGCADAFRPVLAAGPRSASLLLQQRARSSPPVAVVVDISSTEEFEKALDEAGPALVVVDYSTSWCGPCKIIAPKFDEFSEQYKSVTFLKVMGDSSPAADKLMRSQGVRALPSFHFWKNKEQIESISGAKTQALQDAIEANM</sequence>
<evidence type="ECO:0000313" key="4">
    <source>
        <dbReference type="EMBL" id="KOO25047.1"/>
    </source>
</evidence>
<dbReference type="CDD" id="cd02947">
    <property type="entry name" value="TRX_family"/>
    <property type="match status" value="1"/>
</dbReference>
<evidence type="ECO:0000313" key="5">
    <source>
        <dbReference type="Proteomes" id="UP000037460"/>
    </source>
</evidence>
<feature type="chain" id="PRO_5005601804" evidence="2">
    <location>
        <begin position="17"/>
        <end position="151"/>
    </location>
</feature>
<comment type="caution">
    <text evidence="4">The sequence shown here is derived from an EMBL/GenBank/DDBJ whole genome shotgun (WGS) entry which is preliminary data.</text>
</comment>
<accession>A0A0M0JFB9</accession>
<organism evidence="4 5">
    <name type="scientific">Chrysochromulina tobinii</name>
    <dbReference type="NCBI Taxonomy" id="1460289"/>
    <lineage>
        <taxon>Eukaryota</taxon>
        <taxon>Haptista</taxon>
        <taxon>Haptophyta</taxon>
        <taxon>Prymnesiophyceae</taxon>
        <taxon>Prymnesiales</taxon>
        <taxon>Chrysochromulinaceae</taxon>
        <taxon>Chrysochromulina</taxon>
    </lineage>
</organism>
<feature type="domain" description="Thioredoxin" evidence="3">
    <location>
        <begin position="33"/>
        <end position="151"/>
    </location>
</feature>
<dbReference type="InterPro" id="IPR013766">
    <property type="entry name" value="Thioredoxin_domain"/>
</dbReference>
<dbReference type="AlphaFoldDB" id="A0A0M0JFB9"/>
<dbReference type="Pfam" id="PF00085">
    <property type="entry name" value="Thioredoxin"/>
    <property type="match status" value="1"/>
</dbReference>